<organism evidence="8 9">
    <name type="scientific">Fusarium napiforme</name>
    <dbReference type="NCBI Taxonomy" id="42672"/>
    <lineage>
        <taxon>Eukaryota</taxon>
        <taxon>Fungi</taxon>
        <taxon>Dikarya</taxon>
        <taxon>Ascomycota</taxon>
        <taxon>Pezizomycotina</taxon>
        <taxon>Sordariomycetes</taxon>
        <taxon>Hypocreomycetidae</taxon>
        <taxon>Hypocreales</taxon>
        <taxon>Nectriaceae</taxon>
        <taxon>Fusarium</taxon>
        <taxon>Fusarium fujikuroi species complex</taxon>
    </lineage>
</organism>
<feature type="transmembrane region" description="Helical" evidence="6">
    <location>
        <begin position="212"/>
        <end position="233"/>
    </location>
</feature>
<dbReference type="AlphaFoldDB" id="A0A8H5IGI6"/>
<keyword evidence="4 6" id="KW-0472">Membrane</keyword>
<keyword evidence="9" id="KW-1185">Reference proteome</keyword>
<feature type="transmembrane region" description="Helical" evidence="6">
    <location>
        <begin position="130"/>
        <end position="153"/>
    </location>
</feature>
<evidence type="ECO:0000256" key="1">
    <source>
        <dbReference type="ARBA" id="ARBA00004141"/>
    </source>
</evidence>
<feature type="transmembrane region" description="Helical" evidence="6">
    <location>
        <begin position="43"/>
        <end position="64"/>
    </location>
</feature>
<dbReference type="PANTHER" id="PTHR33048:SF92">
    <property type="entry name" value="INTEGRAL MEMBRANE PROTEIN"/>
    <property type="match status" value="1"/>
</dbReference>
<dbReference type="InterPro" id="IPR049326">
    <property type="entry name" value="Rhodopsin_dom_fungi"/>
</dbReference>
<evidence type="ECO:0000313" key="8">
    <source>
        <dbReference type="EMBL" id="KAF5535430.1"/>
    </source>
</evidence>
<feature type="transmembrane region" description="Helical" evidence="6">
    <location>
        <begin position="181"/>
        <end position="200"/>
    </location>
</feature>
<evidence type="ECO:0000259" key="7">
    <source>
        <dbReference type="Pfam" id="PF20684"/>
    </source>
</evidence>
<evidence type="ECO:0000256" key="3">
    <source>
        <dbReference type="ARBA" id="ARBA00022989"/>
    </source>
</evidence>
<accession>A0A8H5IGI6</accession>
<feature type="domain" description="Rhodopsin" evidence="7">
    <location>
        <begin position="27"/>
        <end position="291"/>
    </location>
</feature>
<evidence type="ECO:0000313" key="9">
    <source>
        <dbReference type="Proteomes" id="UP000574317"/>
    </source>
</evidence>
<protein>
    <submittedName>
        <fullName evidence="8">Integral membrane protein</fullName>
    </submittedName>
</protein>
<comment type="similarity">
    <text evidence="5">Belongs to the SAT4 family.</text>
</comment>
<proteinExistence type="inferred from homology"/>
<dbReference type="InterPro" id="IPR052337">
    <property type="entry name" value="SAT4-like"/>
</dbReference>
<evidence type="ECO:0000256" key="2">
    <source>
        <dbReference type="ARBA" id="ARBA00022692"/>
    </source>
</evidence>
<reference evidence="8 9" key="1">
    <citation type="submission" date="2020-05" db="EMBL/GenBank/DDBJ databases">
        <title>Identification and distribution of gene clusters putatively required for synthesis of sphingolipid metabolism inhibitors in phylogenetically diverse species of the filamentous fungus Fusarium.</title>
        <authorList>
            <person name="Kim H.-S."/>
            <person name="Busman M."/>
            <person name="Brown D.W."/>
            <person name="Divon H."/>
            <person name="Uhlig S."/>
            <person name="Proctor R.H."/>
        </authorList>
    </citation>
    <scope>NUCLEOTIDE SEQUENCE [LARGE SCALE GENOMIC DNA]</scope>
    <source>
        <strain evidence="8 9">NRRL 25196</strain>
    </source>
</reference>
<dbReference type="Proteomes" id="UP000574317">
    <property type="component" value="Unassembled WGS sequence"/>
</dbReference>
<dbReference type="PANTHER" id="PTHR33048">
    <property type="entry name" value="PTH11-LIKE INTEGRAL MEMBRANE PROTEIN (AFU_ORTHOLOGUE AFUA_5G11245)"/>
    <property type="match status" value="1"/>
</dbReference>
<gene>
    <name evidence="8" type="ORF">FNAPI_12073</name>
</gene>
<name>A0A8H5IGI6_9HYPO</name>
<comment type="subcellular location">
    <subcellularLocation>
        <location evidence="1">Membrane</location>
        <topology evidence="1">Multi-pass membrane protein</topology>
    </subcellularLocation>
</comment>
<dbReference type="Pfam" id="PF20684">
    <property type="entry name" value="Fung_rhodopsin"/>
    <property type="match status" value="1"/>
</dbReference>
<feature type="transmembrane region" description="Helical" evidence="6">
    <location>
        <begin position="6"/>
        <end position="31"/>
    </location>
</feature>
<comment type="caution">
    <text evidence="8">The sequence shown here is derived from an EMBL/GenBank/DDBJ whole genome shotgun (WGS) entry which is preliminary data.</text>
</comment>
<dbReference type="EMBL" id="JAAOAO010000597">
    <property type="protein sequence ID" value="KAF5535430.1"/>
    <property type="molecule type" value="Genomic_DNA"/>
</dbReference>
<feature type="transmembrane region" description="Helical" evidence="6">
    <location>
        <begin position="100"/>
        <end position="118"/>
    </location>
</feature>
<feature type="transmembrane region" description="Helical" evidence="6">
    <location>
        <begin position="264"/>
        <end position="286"/>
    </location>
</feature>
<evidence type="ECO:0000256" key="4">
    <source>
        <dbReference type="ARBA" id="ARBA00023136"/>
    </source>
</evidence>
<sequence length="372" mass="42224">MHAGPSGVVVLTVIYVLTAVATTIIGARIYLRLVIQKQRLVAADWLRISAWCSAFLSGFFDILFEKEGVLKPGLNYTLSNWDAPVEQQIRVRKYTWANAFPFYTTFYLCKASLLVIYLQLFPPFMVMRRFMVWIVVVYCICAYIVTMSLQLFLCYPIQRNWAVTKPEEECSFASTLLMFQINWALHFVGSIALFCLPFLIIHNLNMRTKVKVSVYCIFLLGIIDIAFSLTRFLTVQLGNSEDFIPFTIIGKYIGRYYCKEYANLLPELWCSLDLFIGLVICCIPALRPYLNKKGVNYNIGESGRPSKSGHAIRRTGQSGFEEIIEGSVLRGDGRDDSWSVSHSCEITAELSDKKENGSDIELVSIEVSKSSV</sequence>
<keyword evidence="3 6" id="KW-1133">Transmembrane helix</keyword>
<evidence type="ECO:0000256" key="5">
    <source>
        <dbReference type="ARBA" id="ARBA00038359"/>
    </source>
</evidence>
<evidence type="ECO:0000256" key="6">
    <source>
        <dbReference type="SAM" id="Phobius"/>
    </source>
</evidence>
<keyword evidence="2 6" id="KW-0812">Transmembrane</keyword>
<dbReference type="GO" id="GO:0016020">
    <property type="term" value="C:membrane"/>
    <property type="evidence" value="ECO:0007669"/>
    <property type="project" value="UniProtKB-SubCell"/>
</dbReference>